<organism evidence="1 2">
    <name type="scientific">Armillaria borealis</name>
    <dbReference type="NCBI Taxonomy" id="47425"/>
    <lineage>
        <taxon>Eukaryota</taxon>
        <taxon>Fungi</taxon>
        <taxon>Dikarya</taxon>
        <taxon>Basidiomycota</taxon>
        <taxon>Agaricomycotina</taxon>
        <taxon>Agaricomycetes</taxon>
        <taxon>Agaricomycetidae</taxon>
        <taxon>Agaricales</taxon>
        <taxon>Marasmiineae</taxon>
        <taxon>Physalacriaceae</taxon>
        <taxon>Armillaria</taxon>
    </lineage>
</organism>
<comment type="caution">
    <text evidence="1">The sequence shown here is derived from an EMBL/GenBank/DDBJ whole genome shotgun (WGS) entry which is preliminary data.</text>
</comment>
<proteinExistence type="predicted"/>
<dbReference type="EMBL" id="JAUEPT010000083">
    <property type="protein sequence ID" value="KAK0433292.1"/>
    <property type="molecule type" value="Genomic_DNA"/>
</dbReference>
<dbReference type="InterPro" id="IPR029058">
    <property type="entry name" value="AB_hydrolase_fold"/>
</dbReference>
<reference evidence="1" key="1">
    <citation type="submission" date="2023-06" db="EMBL/GenBank/DDBJ databases">
        <authorList>
            <consortium name="Lawrence Berkeley National Laboratory"/>
            <person name="Ahrendt S."/>
            <person name="Sahu N."/>
            <person name="Indic B."/>
            <person name="Wong-Bajracharya J."/>
            <person name="Merenyi Z."/>
            <person name="Ke H.-M."/>
            <person name="Monk M."/>
            <person name="Kocsube S."/>
            <person name="Drula E."/>
            <person name="Lipzen A."/>
            <person name="Balint B."/>
            <person name="Henrissat B."/>
            <person name="Andreopoulos B."/>
            <person name="Martin F.M."/>
            <person name="Harder C.B."/>
            <person name="Rigling D."/>
            <person name="Ford K.L."/>
            <person name="Foster G.D."/>
            <person name="Pangilinan J."/>
            <person name="Papanicolaou A."/>
            <person name="Barry K."/>
            <person name="LaButti K."/>
            <person name="Viragh M."/>
            <person name="Koriabine M."/>
            <person name="Yan M."/>
            <person name="Riley R."/>
            <person name="Champramary S."/>
            <person name="Plett K.L."/>
            <person name="Tsai I.J."/>
            <person name="Slot J."/>
            <person name="Sipos G."/>
            <person name="Plett J."/>
            <person name="Nagy L.G."/>
            <person name="Grigoriev I.V."/>
        </authorList>
    </citation>
    <scope>NUCLEOTIDE SEQUENCE</scope>
    <source>
        <strain evidence="1">FPL87.14</strain>
    </source>
</reference>
<feature type="non-terminal residue" evidence="1">
    <location>
        <position position="56"/>
    </location>
</feature>
<evidence type="ECO:0000313" key="2">
    <source>
        <dbReference type="Proteomes" id="UP001175226"/>
    </source>
</evidence>
<protein>
    <submittedName>
        <fullName evidence="1">Uncharacterized protein</fullName>
    </submittedName>
</protein>
<sequence length="56" mass="6719">FWPIILFINRLVNLLRHLRVQDGFDFLGHSWRGRLGLELNVQRQPERLHRSVLTNA</sequence>
<feature type="non-terminal residue" evidence="1">
    <location>
        <position position="1"/>
    </location>
</feature>
<accession>A0AA39MGC3</accession>
<dbReference type="Proteomes" id="UP001175226">
    <property type="component" value="Unassembled WGS sequence"/>
</dbReference>
<dbReference type="SUPFAM" id="SSF53474">
    <property type="entry name" value="alpha/beta-Hydrolases"/>
    <property type="match status" value="1"/>
</dbReference>
<evidence type="ECO:0000313" key="1">
    <source>
        <dbReference type="EMBL" id="KAK0433292.1"/>
    </source>
</evidence>
<name>A0AA39MGC3_9AGAR</name>
<gene>
    <name evidence="1" type="ORF">EV421DRAFT_1668536</name>
</gene>
<keyword evidence="2" id="KW-1185">Reference proteome</keyword>
<dbReference type="AlphaFoldDB" id="A0AA39MGC3"/>